<evidence type="ECO:0000313" key="9">
    <source>
        <dbReference type="EMBL" id="MBR7747267.1"/>
    </source>
</evidence>
<evidence type="ECO:0000256" key="6">
    <source>
        <dbReference type="ARBA" id="ARBA00023136"/>
    </source>
</evidence>
<keyword evidence="3" id="KW-0813">Transport</keyword>
<keyword evidence="10" id="KW-1185">Reference proteome</keyword>
<dbReference type="AlphaFoldDB" id="A0A941DJC5"/>
<feature type="transmembrane region" description="Helical" evidence="8">
    <location>
        <begin position="141"/>
        <end position="166"/>
    </location>
</feature>
<dbReference type="GO" id="GO:0022857">
    <property type="term" value="F:transmembrane transporter activity"/>
    <property type="evidence" value="ECO:0007669"/>
    <property type="project" value="InterPro"/>
</dbReference>
<evidence type="ECO:0000313" key="10">
    <source>
        <dbReference type="Proteomes" id="UP000680158"/>
    </source>
</evidence>
<feature type="transmembrane region" description="Helical" evidence="8">
    <location>
        <begin position="394"/>
        <end position="413"/>
    </location>
</feature>
<feature type="transmembrane region" description="Helical" evidence="8">
    <location>
        <begin position="78"/>
        <end position="96"/>
    </location>
</feature>
<evidence type="ECO:0000256" key="7">
    <source>
        <dbReference type="RuleBase" id="RU362091"/>
    </source>
</evidence>
<feature type="transmembrane region" description="Helical" evidence="8">
    <location>
        <begin position="265"/>
        <end position="284"/>
    </location>
</feature>
<feature type="transmembrane region" description="Helical" evidence="8">
    <location>
        <begin position="173"/>
        <end position="195"/>
    </location>
</feature>
<keyword evidence="6 8" id="KW-0472">Membrane</keyword>
<dbReference type="InterPro" id="IPR050277">
    <property type="entry name" value="Sodium:Solute_Symporter"/>
</dbReference>
<comment type="subcellular location">
    <subcellularLocation>
        <location evidence="1">Membrane</location>
        <topology evidence="1">Multi-pass membrane protein</topology>
    </subcellularLocation>
</comment>
<feature type="transmembrane region" description="Helical" evidence="8">
    <location>
        <begin position="316"/>
        <end position="341"/>
    </location>
</feature>
<dbReference type="CDD" id="cd11474">
    <property type="entry name" value="SLC5sbd_CHT"/>
    <property type="match status" value="1"/>
</dbReference>
<evidence type="ECO:0000256" key="3">
    <source>
        <dbReference type="ARBA" id="ARBA00022448"/>
    </source>
</evidence>
<dbReference type="InterPro" id="IPR001734">
    <property type="entry name" value="Na/solute_symporter"/>
</dbReference>
<keyword evidence="4 8" id="KW-0812">Transmembrane</keyword>
<evidence type="ECO:0000256" key="1">
    <source>
        <dbReference type="ARBA" id="ARBA00004141"/>
    </source>
</evidence>
<dbReference type="Pfam" id="PF00474">
    <property type="entry name" value="SSF"/>
    <property type="match status" value="1"/>
</dbReference>
<keyword evidence="5 8" id="KW-1133">Transmembrane helix</keyword>
<dbReference type="PROSITE" id="PS50283">
    <property type="entry name" value="NA_SOLUT_SYMP_3"/>
    <property type="match status" value="1"/>
</dbReference>
<evidence type="ECO:0000256" key="4">
    <source>
        <dbReference type="ARBA" id="ARBA00022692"/>
    </source>
</evidence>
<comment type="caution">
    <text evidence="9">The sequence shown here is derived from an EMBL/GenBank/DDBJ whole genome shotgun (WGS) entry which is preliminary data.</text>
</comment>
<accession>A0A941DJC5</accession>
<evidence type="ECO:0000256" key="5">
    <source>
        <dbReference type="ARBA" id="ARBA00022989"/>
    </source>
</evidence>
<feature type="transmembrane region" description="Helical" evidence="8">
    <location>
        <begin position="117"/>
        <end position="135"/>
    </location>
</feature>
<organism evidence="9 10">
    <name type="scientific">Undibacterium baiyunense</name>
    <dbReference type="NCBI Taxonomy" id="2828731"/>
    <lineage>
        <taxon>Bacteria</taxon>
        <taxon>Pseudomonadati</taxon>
        <taxon>Pseudomonadota</taxon>
        <taxon>Betaproteobacteria</taxon>
        <taxon>Burkholderiales</taxon>
        <taxon>Oxalobacteraceae</taxon>
        <taxon>Undibacterium</taxon>
    </lineage>
</organism>
<name>A0A941DJC5_9BURK</name>
<dbReference type="PANTHER" id="PTHR48086:SF7">
    <property type="entry name" value="SODIUM-SOLUTE SYMPORTER-RELATED"/>
    <property type="match status" value="1"/>
</dbReference>
<evidence type="ECO:0000256" key="8">
    <source>
        <dbReference type="SAM" id="Phobius"/>
    </source>
</evidence>
<feature type="transmembrane region" description="Helical" evidence="8">
    <location>
        <begin position="420"/>
        <end position="439"/>
    </location>
</feature>
<proteinExistence type="inferred from homology"/>
<dbReference type="Gene3D" id="1.20.1730.10">
    <property type="entry name" value="Sodium/glucose cotransporter"/>
    <property type="match status" value="1"/>
</dbReference>
<dbReference type="GO" id="GO:0005886">
    <property type="term" value="C:plasma membrane"/>
    <property type="evidence" value="ECO:0007669"/>
    <property type="project" value="TreeGrafter"/>
</dbReference>
<dbReference type="RefSeq" id="WP_212684642.1">
    <property type="nucleotide sequence ID" value="NZ_JAGSPM010000006.1"/>
</dbReference>
<feature type="transmembrane region" description="Helical" evidence="8">
    <location>
        <begin position="362"/>
        <end position="382"/>
    </location>
</feature>
<protein>
    <submittedName>
        <fullName evidence="9">Sodium:solute symporter family protein</fullName>
    </submittedName>
</protein>
<feature type="transmembrane region" description="Helical" evidence="8">
    <location>
        <begin position="451"/>
        <end position="470"/>
    </location>
</feature>
<feature type="transmembrane region" description="Helical" evidence="8">
    <location>
        <begin position="228"/>
        <end position="244"/>
    </location>
</feature>
<feature type="transmembrane region" description="Helical" evidence="8">
    <location>
        <begin position="39"/>
        <end position="66"/>
    </location>
</feature>
<comment type="similarity">
    <text evidence="2 7">Belongs to the sodium:solute symporter (SSF) (TC 2.A.21) family.</text>
</comment>
<gene>
    <name evidence="9" type="ORF">KDM92_11790</name>
</gene>
<dbReference type="PANTHER" id="PTHR48086">
    <property type="entry name" value="SODIUM/PROLINE SYMPORTER-RELATED"/>
    <property type="match status" value="1"/>
</dbReference>
<dbReference type="InterPro" id="IPR038377">
    <property type="entry name" value="Na/Glc_symporter_sf"/>
</dbReference>
<dbReference type="Proteomes" id="UP000680158">
    <property type="component" value="Unassembled WGS sequence"/>
</dbReference>
<evidence type="ECO:0000256" key="2">
    <source>
        <dbReference type="ARBA" id="ARBA00006434"/>
    </source>
</evidence>
<reference evidence="9 10" key="1">
    <citation type="submission" date="2021-04" db="EMBL/GenBank/DDBJ databases">
        <title>novel species isolated from subtropical streams in China.</title>
        <authorList>
            <person name="Lu H."/>
        </authorList>
    </citation>
    <scope>NUCLEOTIDE SEQUENCE [LARGE SCALE GENOMIC DNA]</scope>
    <source>
        <strain evidence="9 10">BYS107W</strain>
    </source>
</reference>
<dbReference type="EMBL" id="JAGSPM010000006">
    <property type="protein sequence ID" value="MBR7747267.1"/>
    <property type="molecule type" value="Genomic_DNA"/>
</dbReference>
<feature type="transmembrane region" description="Helical" evidence="8">
    <location>
        <begin position="6"/>
        <end position="27"/>
    </location>
</feature>
<sequence length="477" mass="51979">MNTLLWLVVIYWVLSVGLGLYAARYVNNSKDFAVAGRSLPMYIVTATVFATWFGSETVLGISSTFVKEGLKGVVADPFGSSLCLIFVGLFFARPLYRMNLLTIGDYYKAKYGRTVEILVSLCIVVSYLGWVAAQIKALGLVFSVVSGGAIDLNTGMIIGAGSVLIYTLMGGMWSVAITDFLQMIIIMIGMLYMGWEVSNMVGGAGTVITHAVNAGKMEFWPAPTTREVLWFFAAWITMMLGSIPQQDVFQRVASAKSENAAANSAVLGGSLYFLFAFIPMFLAYSATLIDPAMVAKLIDTDSQMILPTLIMTQMPLFAQVMFFGALLSAIKSCASATLLAPSVTFSENILKPLFPNQTDKQFLLMMRIVVLIFTCIVTLFAMNTSSSIYQMVENAYKVTLVAAFIPLAFGLYWKPATQQGALLSIIFGLVTWISLEIYAPEDFWPPQLAGVLMSLTGMLLGSLLPQFIVAKQAPTSH</sequence>